<evidence type="ECO:0000313" key="2">
    <source>
        <dbReference type="Proteomes" id="UP000237839"/>
    </source>
</evidence>
<name>A0A2S9GVW3_9BURK</name>
<organism evidence="1 2">
    <name type="scientific">Solimicrobium silvestre</name>
    <dbReference type="NCBI Taxonomy" id="2099400"/>
    <lineage>
        <taxon>Bacteria</taxon>
        <taxon>Pseudomonadati</taxon>
        <taxon>Pseudomonadota</taxon>
        <taxon>Betaproteobacteria</taxon>
        <taxon>Burkholderiales</taxon>
        <taxon>Oxalobacteraceae</taxon>
        <taxon>Solimicrobium</taxon>
    </lineage>
</organism>
<protein>
    <submittedName>
        <fullName evidence="1">Uncharacterized protein</fullName>
    </submittedName>
</protein>
<evidence type="ECO:0000313" key="1">
    <source>
        <dbReference type="EMBL" id="PRC91838.1"/>
    </source>
</evidence>
<reference evidence="1 2" key="1">
    <citation type="submission" date="2018-02" db="EMBL/GenBank/DDBJ databases">
        <title>Solimicrobium silvestre gen. nov., sp. nov., isolated from alpine forest soil.</title>
        <authorList>
            <person name="Margesin R."/>
            <person name="Albuquerque L."/>
            <person name="Zhang D.-C."/>
            <person name="Froufe H.J.C."/>
            <person name="Severino R."/>
            <person name="Roxo I."/>
            <person name="Egas C."/>
            <person name="Da Costa M.S."/>
        </authorList>
    </citation>
    <scope>NUCLEOTIDE SEQUENCE [LARGE SCALE GENOMIC DNA]</scope>
    <source>
        <strain evidence="1 2">S20-91</strain>
    </source>
</reference>
<dbReference type="OrthoDB" id="9181934at2"/>
<sequence>MDADNNIVVAQVLDERLNNDIEAAVNLGLAAALLGEVHDGMRLMQELGVPYEISSRVLLNKTKRRSSDWK</sequence>
<accession>A0A2S9GVW3</accession>
<dbReference type="Proteomes" id="UP000237839">
    <property type="component" value="Unassembled WGS sequence"/>
</dbReference>
<proteinExistence type="predicted"/>
<comment type="caution">
    <text evidence="1">The sequence shown here is derived from an EMBL/GenBank/DDBJ whole genome shotgun (WGS) entry which is preliminary data.</text>
</comment>
<dbReference type="EMBL" id="PUGF01000018">
    <property type="protein sequence ID" value="PRC91838.1"/>
    <property type="molecule type" value="Genomic_DNA"/>
</dbReference>
<dbReference type="RefSeq" id="WP_105533144.1">
    <property type="nucleotide sequence ID" value="NZ_PUGF01000018.1"/>
</dbReference>
<gene>
    <name evidence="1" type="ORF">S2091_3394</name>
</gene>
<keyword evidence="2" id="KW-1185">Reference proteome</keyword>
<dbReference type="AlphaFoldDB" id="A0A2S9GVW3"/>